<keyword evidence="6 7" id="KW-0472">Membrane</keyword>
<dbReference type="Pfam" id="PF00083">
    <property type="entry name" value="Sugar_tr"/>
    <property type="match status" value="1"/>
</dbReference>
<evidence type="ECO:0000256" key="1">
    <source>
        <dbReference type="ARBA" id="ARBA00004141"/>
    </source>
</evidence>
<dbReference type="AlphaFoldDB" id="A0A2P5EJ15"/>
<keyword evidence="3 9" id="KW-0762">Sugar transport</keyword>
<dbReference type="GO" id="GO:0022857">
    <property type="term" value="F:transmembrane transporter activity"/>
    <property type="evidence" value="ECO:0007669"/>
    <property type="project" value="InterPro"/>
</dbReference>
<feature type="transmembrane region" description="Helical" evidence="7">
    <location>
        <begin position="7"/>
        <end position="24"/>
    </location>
</feature>
<reference evidence="10" key="1">
    <citation type="submission" date="2016-06" db="EMBL/GenBank/DDBJ databases">
        <title>Parallel loss of symbiosis genes in relatives of nitrogen-fixing non-legume Parasponia.</title>
        <authorList>
            <person name="Van Velzen R."/>
            <person name="Holmer R."/>
            <person name="Bu F."/>
            <person name="Rutten L."/>
            <person name="Van Zeijl A."/>
            <person name="Liu W."/>
            <person name="Santuari L."/>
            <person name="Cao Q."/>
            <person name="Sharma T."/>
            <person name="Shen D."/>
            <person name="Roswanjaya Y."/>
            <person name="Wardhani T."/>
            <person name="Kalhor M.S."/>
            <person name="Jansen J."/>
            <person name="Van den Hoogen J."/>
            <person name="Gungor B."/>
            <person name="Hartog M."/>
            <person name="Hontelez J."/>
            <person name="Verver J."/>
            <person name="Yang W.-C."/>
            <person name="Schijlen E."/>
            <person name="Repin R."/>
            <person name="Schilthuizen M."/>
            <person name="Schranz E."/>
            <person name="Heidstra R."/>
            <person name="Miyata K."/>
            <person name="Fedorova E."/>
            <person name="Kohlen W."/>
            <person name="Bisseling T."/>
            <person name="Smit S."/>
            <person name="Geurts R."/>
        </authorList>
    </citation>
    <scope>NUCLEOTIDE SEQUENCE [LARGE SCALE GENOMIC DNA]</scope>
    <source>
        <strain evidence="10">cv. RG33-2</strain>
    </source>
</reference>
<gene>
    <name evidence="9" type="ORF">TorRG33x02_186640</name>
</gene>
<dbReference type="EMBL" id="JXTC01000146">
    <property type="protein sequence ID" value="PON85515.1"/>
    <property type="molecule type" value="Genomic_DNA"/>
</dbReference>
<dbReference type="SUPFAM" id="SSF103473">
    <property type="entry name" value="MFS general substrate transporter"/>
    <property type="match status" value="1"/>
</dbReference>
<evidence type="ECO:0000313" key="9">
    <source>
        <dbReference type="EMBL" id="PON85515.1"/>
    </source>
</evidence>
<name>A0A2P5EJ15_TREOI</name>
<evidence type="ECO:0000313" key="10">
    <source>
        <dbReference type="Proteomes" id="UP000237000"/>
    </source>
</evidence>
<comment type="caution">
    <text evidence="9">The sequence shown here is derived from an EMBL/GenBank/DDBJ whole genome shotgun (WGS) entry which is preliminary data.</text>
</comment>
<keyword evidence="10" id="KW-1185">Reference proteome</keyword>
<dbReference type="PROSITE" id="PS50850">
    <property type="entry name" value="MFS"/>
    <property type="match status" value="1"/>
</dbReference>
<dbReference type="InterPro" id="IPR036259">
    <property type="entry name" value="MFS_trans_sf"/>
</dbReference>
<protein>
    <submittedName>
        <fullName evidence="9">Major facilitator, sugar transporter-like</fullName>
    </submittedName>
</protein>
<accession>A0A2P5EJ15</accession>
<feature type="transmembrane region" description="Helical" evidence="7">
    <location>
        <begin position="30"/>
        <end position="51"/>
    </location>
</feature>
<evidence type="ECO:0000256" key="3">
    <source>
        <dbReference type="ARBA" id="ARBA00022597"/>
    </source>
</evidence>
<keyword evidence="4 7" id="KW-0812">Transmembrane</keyword>
<evidence type="ECO:0000259" key="8">
    <source>
        <dbReference type="PROSITE" id="PS50850"/>
    </source>
</evidence>
<comment type="subcellular location">
    <subcellularLocation>
        <location evidence="1">Membrane</location>
        <topology evidence="1">Multi-pass membrane protein</topology>
    </subcellularLocation>
</comment>
<evidence type="ECO:0000256" key="2">
    <source>
        <dbReference type="ARBA" id="ARBA00010992"/>
    </source>
</evidence>
<dbReference type="InterPro" id="IPR020846">
    <property type="entry name" value="MFS_dom"/>
</dbReference>
<dbReference type="InterPro" id="IPR050549">
    <property type="entry name" value="MFS_Trehalose_Transporter"/>
</dbReference>
<comment type="similarity">
    <text evidence="2">Belongs to the major facilitator superfamily. Sugar transporter (TC 2.A.1.1) family.</text>
</comment>
<dbReference type="InterPro" id="IPR005828">
    <property type="entry name" value="MFS_sugar_transport-like"/>
</dbReference>
<dbReference type="Proteomes" id="UP000237000">
    <property type="component" value="Unassembled WGS sequence"/>
</dbReference>
<dbReference type="PANTHER" id="PTHR48021:SF25">
    <property type="entry name" value="SUGAR TRANSPORTER ERD6-LIKE 5"/>
    <property type="match status" value="1"/>
</dbReference>
<keyword evidence="5 7" id="KW-1133">Transmembrane helix</keyword>
<proteinExistence type="inferred from homology"/>
<feature type="domain" description="Major facilitator superfamily (MFS) profile" evidence="8">
    <location>
        <begin position="1"/>
        <end position="58"/>
    </location>
</feature>
<evidence type="ECO:0000256" key="6">
    <source>
        <dbReference type="ARBA" id="ARBA00023136"/>
    </source>
</evidence>
<evidence type="ECO:0000256" key="7">
    <source>
        <dbReference type="SAM" id="Phobius"/>
    </source>
</evidence>
<dbReference type="PANTHER" id="PTHR48021">
    <property type="match status" value="1"/>
</dbReference>
<keyword evidence="3 9" id="KW-0813">Transport</keyword>
<organism evidence="9 10">
    <name type="scientific">Trema orientale</name>
    <name type="common">Charcoal tree</name>
    <name type="synonym">Celtis orientalis</name>
    <dbReference type="NCBI Taxonomy" id="63057"/>
    <lineage>
        <taxon>Eukaryota</taxon>
        <taxon>Viridiplantae</taxon>
        <taxon>Streptophyta</taxon>
        <taxon>Embryophyta</taxon>
        <taxon>Tracheophyta</taxon>
        <taxon>Spermatophyta</taxon>
        <taxon>Magnoliopsida</taxon>
        <taxon>eudicotyledons</taxon>
        <taxon>Gunneridae</taxon>
        <taxon>Pentapetalae</taxon>
        <taxon>rosids</taxon>
        <taxon>fabids</taxon>
        <taxon>Rosales</taxon>
        <taxon>Cannabaceae</taxon>
        <taxon>Trema</taxon>
    </lineage>
</organism>
<dbReference type="GO" id="GO:0016020">
    <property type="term" value="C:membrane"/>
    <property type="evidence" value="ECO:0007669"/>
    <property type="project" value="UniProtKB-SubCell"/>
</dbReference>
<dbReference type="InParanoid" id="A0A2P5EJ15"/>
<dbReference type="Gene3D" id="1.20.1250.20">
    <property type="entry name" value="MFS general substrate transporter like domains"/>
    <property type="match status" value="1"/>
</dbReference>
<evidence type="ECO:0000256" key="4">
    <source>
        <dbReference type="ARBA" id="ARBA00022692"/>
    </source>
</evidence>
<evidence type="ECO:0000256" key="5">
    <source>
        <dbReference type="ARBA" id="ARBA00022989"/>
    </source>
</evidence>
<sequence length="76" mass="8217">MKGSAGSLVTLVSWLGSWIVSYSFNFLTDWSSAGTFLAFSFVCGLTVLFVAKLVPETKGRTLEEIQASLNPISPKI</sequence>
<dbReference type="OrthoDB" id="1711500at2759"/>